<dbReference type="RefSeq" id="WP_068852378.1">
    <property type="nucleotide sequence ID" value="NZ_CP016598.1"/>
</dbReference>
<proteinExistence type="predicted"/>
<accession>A0A6L7AB70</accession>
<dbReference type="InterPro" id="IPR021529">
    <property type="entry name" value="DUF2798"/>
</dbReference>
<gene>
    <name evidence="1" type="ORF">GQS40_06635</name>
</gene>
<comment type="caution">
    <text evidence="1">The sequence shown here is derived from an EMBL/GenBank/DDBJ whole genome shotgun (WGS) entry which is preliminary data.</text>
</comment>
<organism evidence="1 2">
    <name type="scientific">Leuconostoc lactis</name>
    <dbReference type="NCBI Taxonomy" id="1246"/>
    <lineage>
        <taxon>Bacteria</taxon>
        <taxon>Bacillati</taxon>
        <taxon>Bacillota</taxon>
        <taxon>Bacilli</taxon>
        <taxon>Lactobacillales</taxon>
        <taxon>Lactobacillaceae</taxon>
        <taxon>Leuconostoc</taxon>
    </lineage>
</organism>
<protein>
    <submittedName>
        <fullName evidence="1">Uncharacterized protein</fullName>
    </submittedName>
</protein>
<dbReference type="AlphaFoldDB" id="A0A6L7AB70"/>
<name>A0A6L7AB70_LEULA</name>
<evidence type="ECO:0000313" key="1">
    <source>
        <dbReference type="EMBL" id="MWN21348.1"/>
    </source>
</evidence>
<dbReference type="EMBL" id="WSZI01000013">
    <property type="protein sequence ID" value="MWN21348.1"/>
    <property type="molecule type" value="Genomic_DNA"/>
</dbReference>
<dbReference type="Proteomes" id="UP000478636">
    <property type="component" value="Unassembled WGS sequence"/>
</dbReference>
<sequence>MLPIKQILHKLLHHPNTMPWVFVGIMVAVMSSYNTIIRYGFSEKMLLRVAIVYPFVVMFIYYLRTYVSLPIAMMLHRYFPTILTKNVPKHVSVTVLVITFNVSVMMVWFTEIHRQLYPHFISGYVGNWAKTFFVAIPLYFFIVRPITLKLFNKLKQAHPISHIVPLENH</sequence>
<evidence type="ECO:0000313" key="2">
    <source>
        <dbReference type="Proteomes" id="UP000478636"/>
    </source>
</evidence>
<dbReference type="KEGG" id="llf:BCR17_07225"/>
<dbReference type="Pfam" id="PF11391">
    <property type="entry name" value="DUF2798"/>
    <property type="match status" value="1"/>
</dbReference>
<reference evidence="1 2" key="1">
    <citation type="submission" date="2019-12" db="EMBL/GenBank/DDBJ databases">
        <title>Complete genome sequence of Leuconostoc lactis strain AVN1 provides insights into metabolic potential.</title>
        <authorList>
            <person name="Besrour N."/>
            <person name="Najjari A."/>
            <person name="Fhoula I."/>
            <person name="Jaballah S."/>
            <person name="Klibi N."/>
            <person name="Ouzari H.I."/>
        </authorList>
    </citation>
    <scope>NUCLEOTIDE SEQUENCE [LARGE SCALE GENOMIC DNA]</scope>
    <source>
        <strain evidence="1 2">AVN1</strain>
    </source>
</reference>